<evidence type="ECO:0000313" key="3">
    <source>
        <dbReference type="Proteomes" id="UP000248666"/>
    </source>
</evidence>
<organism evidence="2 3">
    <name type="scientific">Enterobacter phage EspM4VN</name>
    <dbReference type="NCBI Taxonomy" id="2137745"/>
    <lineage>
        <taxon>Viruses</taxon>
        <taxon>Duplodnaviria</taxon>
        <taxon>Heunggongvirae</taxon>
        <taxon>Uroviricota</taxon>
        <taxon>Caudoviricetes</taxon>
        <taxon>Pantevenvirales</taxon>
        <taxon>Ackermannviridae</taxon>
        <taxon>Aglimvirinae</taxon>
        <taxon>Agtrevirus</taxon>
        <taxon>Agtrevirus EM4</taxon>
    </lineage>
</organism>
<accession>A0A2Z6C851</accession>
<evidence type="ECO:0000313" key="2">
    <source>
        <dbReference type="EMBL" id="BBD52196.1"/>
    </source>
</evidence>
<dbReference type="Proteomes" id="UP000248666">
    <property type="component" value="Segment"/>
</dbReference>
<reference evidence="2 3" key="1">
    <citation type="submission" date="2018-02" db="EMBL/GenBank/DDBJ databases">
        <title>Isolation and characterization of bacteriophage of Enterobacter asburiae, a cause of soft rot disease of plants in Vietnam.</title>
        <authorList>
            <person name="Doi K."/>
            <person name="Nagayoshi Y."/>
            <person name="Fujino Y."/>
            <person name="Thanh N.C."/>
        </authorList>
    </citation>
    <scope>NUCLEOTIDE SEQUENCE [LARGE SCALE GENOMIC DNA]</scope>
</reference>
<dbReference type="RefSeq" id="YP_009876920.1">
    <property type="nucleotide sequence ID" value="NC_049384.1"/>
</dbReference>
<keyword evidence="1" id="KW-1133">Transmembrane helix</keyword>
<evidence type="ECO:0000256" key="1">
    <source>
        <dbReference type="SAM" id="Phobius"/>
    </source>
</evidence>
<feature type="transmembrane region" description="Helical" evidence="1">
    <location>
        <begin position="6"/>
        <end position="30"/>
    </location>
</feature>
<proteinExistence type="predicted"/>
<dbReference type="KEGG" id="vg:55806140"/>
<sequence>MTFIEMVMAAGMTAGALVGIALLFFLFFYIGVQSLIPKKKHHPKNVDIIVSQAKSRARQ</sequence>
<name>A0A2Z6C851_9CAUD</name>
<keyword evidence="1" id="KW-0812">Transmembrane</keyword>
<keyword evidence="1" id="KW-0472">Membrane</keyword>
<protein>
    <submittedName>
        <fullName evidence="2">Uncharacterized protein</fullName>
    </submittedName>
</protein>
<keyword evidence="3" id="KW-1185">Reference proteome</keyword>
<dbReference type="GeneID" id="55806140"/>
<dbReference type="EMBL" id="LC373201">
    <property type="protein sequence ID" value="BBD52196.1"/>
    <property type="molecule type" value="Genomic_DNA"/>
</dbReference>